<dbReference type="EMBL" id="LS992241">
    <property type="protein sequence ID" value="SYX83909.1"/>
    <property type="molecule type" value="Genomic_DNA"/>
</dbReference>
<dbReference type="Proteomes" id="UP000304148">
    <property type="component" value="Chromosome"/>
</dbReference>
<proteinExistence type="predicted"/>
<name>A0A383RC94_PAEAL</name>
<dbReference type="AlphaFoldDB" id="A0A383RC94"/>
<protein>
    <submittedName>
        <fullName evidence="1">Uncharacterized protein</fullName>
    </submittedName>
</protein>
<dbReference type="RefSeq" id="WP_138185902.1">
    <property type="nucleotide sequence ID" value="NZ_LS992241.1"/>
</dbReference>
<sequence>MITPNEISTIIRADGFFERVFEKEEDWDAQLDARESTAFDAAWNSSYESIHKKDPTESATVRDIREYAFKQTFRLTQNSELASYVSDDLGLIAKAFDSKLANAFVSKLWNSYLKGQFPK</sequence>
<organism evidence="1 2">
    <name type="scientific">Paenibacillus alvei</name>
    <name type="common">Bacillus alvei</name>
    <dbReference type="NCBI Taxonomy" id="44250"/>
    <lineage>
        <taxon>Bacteria</taxon>
        <taxon>Bacillati</taxon>
        <taxon>Bacillota</taxon>
        <taxon>Bacilli</taxon>
        <taxon>Bacillales</taxon>
        <taxon>Paenibacillaceae</taxon>
        <taxon>Paenibacillus</taxon>
    </lineage>
</organism>
<evidence type="ECO:0000313" key="1">
    <source>
        <dbReference type="EMBL" id="SYX83909.1"/>
    </source>
</evidence>
<reference evidence="2" key="1">
    <citation type="submission" date="2018-08" db="EMBL/GenBank/DDBJ databases">
        <authorList>
            <person name="Chevrot R."/>
        </authorList>
    </citation>
    <scope>NUCLEOTIDE SEQUENCE [LARGE SCALE GENOMIC DNA]</scope>
</reference>
<accession>A0A383RC94</accession>
<evidence type="ECO:0000313" key="2">
    <source>
        <dbReference type="Proteomes" id="UP000304148"/>
    </source>
</evidence>
<gene>
    <name evidence="1" type="ORF">PBLR_12331</name>
</gene>